<protein>
    <recommendedName>
        <fullName evidence="6">RBR-type E3 ubiquitin transferase</fullName>
        <ecNumber evidence="6">2.3.2.31</ecNumber>
    </recommendedName>
</protein>
<dbReference type="PROSITE" id="PS00518">
    <property type="entry name" value="ZF_RING_1"/>
    <property type="match status" value="1"/>
</dbReference>
<dbReference type="SMART" id="SM00647">
    <property type="entry name" value="IBR"/>
    <property type="match status" value="2"/>
</dbReference>
<evidence type="ECO:0000256" key="1">
    <source>
        <dbReference type="ARBA" id="ARBA00001798"/>
    </source>
</evidence>
<keyword evidence="8" id="KW-0479">Metal-binding</keyword>
<dbReference type="EMBL" id="BQKI01000007">
    <property type="protein sequence ID" value="GJM99523.1"/>
    <property type="molecule type" value="Genomic_DNA"/>
</dbReference>
<dbReference type="InterPro" id="IPR044066">
    <property type="entry name" value="TRIAD_supradom"/>
</dbReference>
<dbReference type="AlphaFoldDB" id="A0AAV5CN81"/>
<comment type="pathway">
    <text evidence="4">Protein modification; protein ubiquitination.</text>
</comment>
<sequence>MASSDNEDYDYTSGDQDYGYGEDDDDDVSCCQSDDGDYGECLELEEEEEEDYEKVVRDSKKEPTHDFEMEDKVRERQDEAVEAITNLLLVPRGYAAALLRVCQWDPEQLRDEWFGADNGRRLRDAVGLVPSSDGGGGIAAPTTLNDRDLTCAICFDAYGPGAMRSAACAAHFYCHECWSGYIRAAVGDGPRCLSLRCPHPGCPAAVARELVDDVAEENDRQRYATFVVRSFVEEGKSKLVRWCPGPGCARAVWSTVGLNLYEVLCECKHGFCFRCGEEAHRPASCETAREWIAKNNSDGETMNWVLANTKHCPRCRRAIEKNQGCMHMTCSAPCRHEFCWLCLGPWKDHGSEYYSCSRYDKEEGNKPSESDQRKEQAKASLERYLHYYERWTAYGDAGKKARADLDGLEAGGTEAFADAFARPMNKEMEFIQEAYAQIIECRRVLRWTYTYVYYMDKERQGTKLSLIEYLLTEAEWALEKLHGCAEEERKDLFWEAQSGARPPQKLQEMYHTYREKLVNLSSIMRNYFNNLAKGFEDGMAEPRDCSFLLETEADLRKRQGDGVSKVTELLSVPAGSAAALLRHCQWDPEQLQDRWFSDDSRHC</sequence>
<comment type="catalytic activity">
    <reaction evidence="1">
        <text>[E2 ubiquitin-conjugating enzyme]-S-ubiquitinyl-L-cysteine + [acceptor protein]-L-lysine = [E2 ubiquitin-conjugating enzyme]-L-cysteine + [acceptor protein]-N(6)-ubiquitinyl-L-lysine.</text>
        <dbReference type="EC" id="2.3.2.31"/>
    </reaction>
</comment>
<feature type="compositionally biased region" description="Acidic residues" evidence="13">
    <location>
        <begin position="20"/>
        <end position="52"/>
    </location>
</feature>
<dbReference type="GO" id="GO:0061630">
    <property type="term" value="F:ubiquitin protein ligase activity"/>
    <property type="evidence" value="ECO:0007669"/>
    <property type="project" value="UniProtKB-EC"/>
</dbReference>
<evidence type="ECO:0000256" key="12">
    <source>
        <dbReference type="ARBA" id="ARBA00022833"/>
    </source>
</evidence>
<reference evidence="15" key="1">
    <citation type="journal article" date="2018" name="DNA Res.">
        <title>Multiple hybrid de novo genome assembly of finger millet, an orphan allotetraploid crop.</title>
        <authorList>
            <person name="Hatakeyama M."/>
            <person name="Aluri S."/>
            <person name="Balachadran M.T."/>
            <person name="Sivarajan S.R."/>
            <person name="Patrignani A."/>
            <person name="Gruter S."/>
            <person name="Poveda L."/>
            <person name="Shimizu-Inatsugi R."/>
            <person name="Baeten J."/>
            <person name="Francoijs K.J."/>
            <person name="Nataraja K.N."/>
            <person name="Reddy Y.A.N."/>
            <person name="Phadnis S."/>
            <person name="Ravikumar R.L."/>
            <person name="Schlapbach R."/>
            <person name="Sreeman S.M."/>
            <person name="Shimizu K.K."/>
        </authorList>
    </citation>
    <scope>NUCLEOTIDE SEQUENCE</scope>
</reference>
<dbReference type="Gene3D" id="1.20.120.1750">
    <property type="match status" value="1"/>
</dbReference>
<evidence type="ECO:0000256" key="5">
    <source>
        <dbReference type="ARBA" id="ARBA00005884"/>
    </source>
</evidence>
<comment type="similarity">
    <text evidence="5">Belongs to the RBR family. Ariadne subfamily.</text>
</comment>
<keyword evidence="9" id="KW-0677">Repeat</keyword>
<evidence type="ECO:0000256" key="7">
    <source>
        <dbReference type="ARBA" id="ARBA00022679"/>
    </source>
</evidence>
<keyword evidence="10" id="KW-0863">Zinc-finger</keyword>
<proteinExistence type="inferred from homology"/>
<name>A0AAV5CN81_ELECO</name>
<evidence type="ECO:0000256" key="11">
    <source>
        <dbReference type="ARBA" id="ARBA00022786"/>
    </source>
</evidence>
<evidence type="ECO:0000256" key="8">
    <source>
        <dbReference type="ARBA" id="ARBA00022723"/>
    </source>
</evidence>
<gene>
    <name evidence="15" type="primary">ga16629</name>
    <name evidence="15" type="ORF">PR202_ga16629</name>
</gene>
<evidence type="ECO:0000259" key="14">
    <source>
        <dbReference type="PROSITE" id="PS51873"/>
    </source>
</evidence>
<evidence type="ECO:0000313" key="16">
    <source>
        <dbReference type="Proteomes" id="UP001054889"/>
    </source>
</evidence>
<dbReference type="Gene3D" id="3.30.40.10">
    <property type="entry name" value="Zinc/RING finger domain, C3HC4 (zinc finger)"/>
    <property type="match status" value="1"/>
</dbReference>
<keyword evidence="7" id="KW-0808">Transferase</keyword>
<comment type="cofactor">
    <cofactor evidence="2">
        <name>Zn(2+)</name>
        <dbReference type="ChEBI" id="CHEBI:29105"/>
    </cofactor>
</comment>
<evidence type="ECO:0000256" key="10">
    <source>
        <dbReference type="ARBA" id="ARBA00022771"/>
    </source>
</evidence>
<comment type="function">
    <text evidence="3">Might act as an E3 ubiquitin-protein ligase, or as part of E3 complex, which accepts ubiquitin from specific E2 ubiquitin-conjugating enzymes and then transfers it to substrates.</text>
</comment>
<evidence type="ECO:0000256" key="2">
    <source>
        <dbReference type="ARBA" id="ARBA00001947"/>
    </source>
</evidence>
<dbReference type="SUPFAM" id="SSF57850">
    <property type="entry name" value="RING/U-box"/>
    <property type="match status" value="3"/>
</dbReference>
<dbReference type="GO" id="GO:0016567">
    <property type="term" value="P:protein ubiquitination"/>
    <property type="evidence" value="ECO:0007669"/>
    <property type="project" value="InterPro"/>
</dbReference>
<accession>A0AAV5CN81</accession>
<dbReference type="Proteomes" id="UP001054889">
    <property type="component" value="Unassembled WGS sequence"/>
</dbReference>
<feature type="domain" description="RING-type" evidence="14">
    <location>
        <begin position="147"/>
        <end position="360"/>
    </location>
</feature>
<comment type="caution">
    <text evidence="15">The sequence shown here is derived from an EMBL/GenBank/DDBJ whole genome shotgun (WGS) entry which is preliminary data.</text>
</comment>
<dbReference type="FunFam" id="1.20.120.1750:FF:000027">
    <property type="entry name" value="RBR-type E3 ubiquitin transferase"/>
    <property type="match status" value="1"/>
</dbReference>
<dbReference type="CDD" id="cd22583">
    <property type="entry name" value="Rcat_RBR_ARI7-like"/>
    <property type="match status" value="1"/>
</dbReference>
<dbReference type="CDD" id="cd20346">
    <property type="entry name" value="BRcat_RBR_ANKIB1"/>
    <property type="match status" value="1"/>
</dbReference>
<dbReference type="InterPro" id="IPR048962">
    <property type="entry name" value="ARIH1-like_UBL"/>
</dbReference>
<reference evidence="15" key="2">
    <citation type="submission" date="2021-12" db="EMBL/GenBank/DDBJ databases">
        <title>Resequencing data analysis of finger millet.</title>
        <authorList>
            <person name="Hatakeyama M."/>
            <person name="Aluri S."/>
            <person name="Balachadran M.T."/>
            <person name="Sivarajan S.R."/>
            <person name="Poveda L."/>
            <person name="Shimizu-Inatsugi R."/>
            <person name="Schlapbach R."/>
            <person name="Sreeman S.M."/>
            <person name="Shimizu K.K."/>
        </authorList>
    </citation>
    <scope>NUCLEOTIDE SEQUENCE</scope>
</reference>
<dbReference type="InterPro" id="IPR002867">
    <property type="entry name" value="IBR_dom"/>
</dbReference>
<evidence type="ECO:0000256" key="3">
    <source>
        <dbReference type="ARBA" id="ARBA00003976"/>
    </source>
</evidence>
<evidence type="ECO:0000256" key="4">
    <source>
        <dbReference type="ARBA" id="ARBA00004906"/>
    </source>
</evidence>
<dbReference type="EC" id="2.3.2.31" evidence="6"/>
<dbReference type="FunFam" id="3.30.40.10:FF:000019">
    <property type="entry name" value="RBR-type E3 ubiquitin transferase"/>
    <property type="match status" value="1"/>
</dbReference>
<evidence type="ECO:0000256" key="13">
    <source>
        <dbReference type="SAM" id="MobiDB-lite"/>
    </source>
</evidence>
<dbReference type="InterPro" id="IPR031127">
    <property type="entry name" value="E3_UB_ligase_RBR"/>
</dbReference>
<dbReference type="Pfam" id="PF21235">
    <property type="entry name" value="UBA_ARI1"/>
    <property type="match status" value="1"/>
</dbReference>
<feature type="compositionally biased region" description="Basic and acidic residues" evidence="13">
    <location>
        <begin position="53"/>
        <end position="72"/>
    </location>
</feature>
<feature type="region of interest" description="Disordered" evidence="13">
    <location>
        <begin position="1"/>
        <end position="72"/>
    </location>
</feature>
<keyword evidence="16" id="KW-1185">Reference proteome</keyword>
<dbReference type="Pfam" id="PF22191">
    <property type="entry name" value="IBR_1"/>
    <property type="match status" value="1"/>
</dbReference>
<dbReference type="Pfam" id="PF01485">
    <property type="entry name" value="IBR"/>
    <property type="match status" value="1"/>
</dbReference>
<evidence type="ECO:0000256" key="9">
    <source>
        <dbReference type="ARBA" id="ARBA00022737"/>
    </source>
</evidence>
<dbReference type="PANTHER" id="PTHR11685">
    <property type="entry name" value="RBR FAMILY RING FINGER AND IBR DOMAIN-CONTAINING"/>
    <property type="match status" value="1"/>
</dbReference>
<keyword evidence="11" id="KW-0833">Ubl conjugation pathway</keyword>
<organism evidence="15 16">
    <name type="scientific">Eleusine coracana subsp. coracana</name>
    <dbReference type="NCBI Taxonomy" id="191504"/>
    <lineage>
        <taxon>Eukaryota</taxon>
        <taxon>Viridiplantae</taxon>
        <taxon>Streptophyta</taxon>
        <taxon>Embryophyta</taxon>
        <taxon>Tracheophyta</taxon>
        <taxon>Spermatophyta</taxon>
        <taxon>Magnoliopsida</taxon>
        <taxon>Liliopsida</taxon>
        <taxon>Poales</taxon>
        <taxon>Poaceae</taxon>
        <taxon>PACMAD clade</taxon>
        <taxon>Chloridoideae</taxon>
        <taxon>Cynodonteae</taxon>
        <taxon>Eleusininae</taxon>
        <taxon>Eleusine</taxon>
    </lineage>
</organism>
<dbReference type="GO" id="GO:0008270">
    <property type="term" value="F:zinc ion binding"/>
    <property type="evidence" value="ECO:0007669"/>
    <property type="project" value="UniProtKB-KW"/>
</dbReference>
<keyword evidence="12" id="KW-0862">Zinc</keyword>
<dbReference type="PROSITE" id="PS51873">
    <property type="entry name" value="TRIAD"/>
    <property type="match status" value="1"/>
</dbReference>
<evidence type="ECO:0000256" key="6">
    <source>
        <dbReference type="ARBA" id="ARBA00012251"/>
    </source>
</evidence>
<feature type="compositionally biased region" description="Acidic residues" evidence="13">
    <location>
        <begin position="1"/>
        <end position="10"/>
    </location>
</feature>
<dbReference type="InterPro" id="IPR013083">
    <property type="entry name" value="Znf_RING/FYVE/PHD"/>
</dbReference>
<evidence type="ECO:0000313" key="15">
    <source>
        <dbReference type="EMBL" id="GJM99523.1"/>
    </source>
</evidence>
<dbReference type="InterPro" id="IPR017907">
    <property type="entry name" value="Znf_RING_CS"/>
</dbReference>